<dbReference type="GeneID" id="24920858"/>
<dbReference type="PANTHER" id="PTHR10283">
    <property type="entry name" value="SOLUTE CARRIER FAMILY 13 MEMBER"/>
    <property type="match status" value="1"/>
</dbReference>
<dbReference type="OrthoDB" id="6493944at2759"/>
<dbReference type="GO" id="GO:0005886">
    <property type="term" value="C:plasma membrane"/>
    <property type="evidence" value="ECO:0007669"/>
    <property type="project" value="TreeGrafter"/>
</dbReference>
<organism evidence="7">
    <name type="scientific">Blastocystis hominis</name>
    <dbReference type="NCBI Taxonomy" id="12968"/>
    <lineage>
        <taxon>Eukaryota</taxon>
        <taxon>Sar</taxon>
        <taxon>Stramenopiles</taxon>
        <taxon>Bigyra</taxon>
        <taxon>Opalozoa</taxon>
        <taxon>Opalinata</taxon>
        <taxon>Blastocystidae</taxon>
        <taxon>Blastocystis</taxon>
    </lineage>
</organism>
<evidence type="ECO:0000256" key="3">
    <source>
        <dbReference type="ARBA" id="ARBA00022989"/>
    </source>
</evidence>
<evidence type="ECO:0000256" key="4">
    <source>
        <dbReference type="ARBA" id="ARBA00023136"/>
    </source>
</evidence>
<evidence type="ECO:0000313" key="7">
    <source>
        <dbReference type="EMBL" id="CBK23998.2"/>
    </source>
</evidence>
<feature type="transmembrane region" description="Helical" evidence="6">
    <location>
        <begin position="487"/>
        <end position="505"/>
    </location>
</feature>
<dbReference type="Proteomes" id="UP000008312">
    <property type="component" value="Unassembled WGS sequence"/>
</dbReference>
<dbReference type="OMA" id="THIMAHT"/>
<feature type="transmembrane region" description="Helical" evidence="6">
    <location>
        <begin position="440"/>
        <end position="459"/>
    </location>
</feature>
<keyword evidence="8" id="KW-1185">Reference proteome</keyword>
<dbReference type="GO" id="GO:0005310">
    <property type="term" value="F:dicarboxylic acid transmembrane transporter activity"/>
    <property type="evidence" value="ECO:0007669"/>
    <property type="project" value="UniProtKB-ARBA"/>
</dbReference>
<protein>
    <recommendedName>
        <fullName evidence="9">Citrate transporter-like domain-containing protein</fullName>
    </recommendedName>
</protein>
<feature type="compositionally biased region" description="Basic and acidic residues" evidence="5">
    <location>
        <begin position="7"/>
        <end position="19"/>
    </location>
</feature>
<dbReference type="RefSeq" id="XP_012898046.1">
    <property type="nucleotide sequence ID" value="XM_013042592.1"/>
</dbReference>
<name>D8M7F9_BLAHO</name>
<evidence type="ECO:0000256" key="1">
    <source>
        <dbReference type="ARBA" id="ARBA00004141"/>
    </source>
</evidence>
<proteinExistence type="predicted"/>
<feature type="transmembrane region" description="Helical" evidence="6">
    <location>
        <begin position="255"/>
        <end position="280"/>
    </location>
</feature>
<feature type="transmembrane region" description="Helical" evidence="6">
    <location>
        <begin position="403"/>
        <end position="420"/>
    </location>
</feature>
<keyword evidence="2 6" id="KW-0812">Transmembrane</keyword>
<dbReference type="InParanoid" id="D8M7F9"/>
<accession>D8M7F9</accession>
<dbReference type="InterPro" id="IPR001898">
    <property type="entry name" value="SLC13A/DASS"/>
</dbReference>
<comment type="subcellular location">
    <subcellularLocation>
        <location evidence="1">Membrane</location>
        <topology evidence="1">Multi-pass membrane protein</topology>
    </subcellularLocation>
</comment>
<dbReference type="AlphaFoldDB" id="D8M7F9"/>
<keyword evidence="3 6" id="KW-1133">Transmembrane helix</keyword>
<evidence type="ECO:0000256" key="6">
    <source>
        <dbReference type="SAM" id="Phobius"/>
    </source>
</evidence>
<dbReference type="EMBL" id="FN668672">
    <property type="protein sequence ID" value="CBK23998.2"/>
    <property type="molecule type" value="Genomic_DNA"/>
</dbReference>
<sequence length="645" mass="70535">MSDPINDSEKKAIELPTLREDDEVLPTIPEESTSSDMRSDIPVIQVTTIPKKDVDTIHIYSRASSKATSSFYGAAGRQSTILGEDPLFNDHDPVAIISASRMNTQGHTKSSYHLQKSLTTASIPAEIPGIPFVKRLTSRSSIGAFIGLLISIIVMCCPLDPTNVSVQRCAGVLLIMATLWISEIIPLSVTALLPVILFPFLNILPASTVSTQYFNDVIFLFFAGFLMSLAMEKWNLHMRIALCIMRLFTRPRSMLLGIMCTGAVLSIFVSNTAAALMMVANCNALVESLNKRFGEKKVKGFAKSIFLGIAFSTSIGGIPTLISSPPNMIFAQMFNDRFGDKPGVPVISFSNWLISTLPMSIVLLLCAWVMLFYFCPAPSQFSIDKSFCVEEYKKLGKMKYEEYVVAFGFVLLSLLWLFRVDLNFGDSFSIPGWSNLFPSTAGISDGTVGMTVALLLFFIPSRKTLRGEKVESKDEEFIMTWGTAKKLPWDLVLLFGGGFALAAGAEQSGLATWIGSKMSRLGGLNVFLTTFLIEVIMVIVGIFTSNTACASIMIPVVIGVATSSQINPLVLLFPVVCCCSCAFLLPSSTPPNLIAYTSNTFTTLDLLLSGLCLSVVCIIAFEINNFTIFPAVIGYDWRVFPEWAM</sequence>
<feature type="transmembrane region" description="Helical" evidence="6">
    <location>
        <begin position="566"/>
        <end position="586"/>
    </location>
</feature>
<reference evidence="7" key="1">
    <citation type="submission" date="2010-02" db="EMBL/GenBank/DDBJ databases">
        <title>Sequencing and annotation of the Blastocystis hominis genome.</title>
        <authorList>
            <person name="Wincker P."/>
        </authorList>
    </citation>
    <scope>NUCLEOTIDE SEQUENCE</scope>
    <source>
        <strain evidence="7">Singapore isolate B</strain>
    </source>
</reference>
<feature type="transmembrane region" description="Helical" evidence="6">
    <location>
        <begin position="301"/>
        <end position="322"/>
    </location>
</feature>
<feature type="transmembrane region" description="Helical" evidence="6">
    <location>
        <begin position="142"/>
        <end position="161"/>
    </location>
</feature>
<keyword evidence="4 6" id="KW-0472">Membrane</keyword>
<feature type="transmembrane region" description="Helical" evidence="6">
    <location>
        <begin position="606"/>
        <end position="635"/>
    </location>
</feature>
<dbReference type="Pfam" id="PF00939">
    <property type="entry name" value="Na_sulph_symp"/>
    <property type="match status" value="1"/>
</dbReference>
<gene>
    <name evidence="7" type="ORF">GSBLH_T00003796001</name>
</gene>
<feature type="transmembrane region" description="Helical" evidence="6">
    <location>
        <begin position="352"/>
        <end position="375"/>
    </location>
</feature>
<feature type="region of interest" description="Disordered" evidence="5">
    <location>
        <begin position="1"/>
        <end position="24"/>
    </location>
</feature>
<evidence type="ECO:0000313" key="8">
    <source>
        <dbReference type="Proteomes" id="UP000008312"/>
    </source>
</evidence>
<evidence type="ECO:0000256" key="5">
    <source>
        <dbReference type="SAM" id="MobiDB-lite"/>
    </source>
</evidence>
<feature type="transmembrane region" description="Helical" evidence="6">
    <location>
        <begin position="173"/>
        <end position="201"/>
    </location>
</feature>
<dbReference type="GO" id="GO:0015556">
    <property type="term" value="F:C4-dicarboxylate transmembrane transporter activity"/>
    <property type="evidence" value="ECO:0007669"/>
    <property type="project" value="UniProtKB-ARBA"/>
</dbReference>
<evidence type="ECO:0008006" key="9">
    <source>
        <dbReference type="Google" id="ProtNLM"/>
    </source>
</evidence>
<feature type="transmembrane region" description="Helical" evidence="6">
    <location>
        <begin position="213"/>
        <end position="231"/>
    </location>
</feature>
<dbReference type="PANTHER" id="PTHR10283:SF82">
    <property type="entry name" value="SOLUTE CARRIER FAMILY 13 MEMBER 2"/>
    <property type="match status" value="1"/>
</dbReference>
<feature type="transmembrane region" description="Helical" evidence="6">
    <location>
        <begin position="525"/>
        <end position="554"/>
    </location>
</feature>
<evidence type="ECO:0000256" key="2">
    <source>
        <dbReference type="ARBA" id="ARBA00022692"/>
    </source>
</evidence>